<proteinExistence type="predicted"/>
<feature type="region of interest" description="Disordered" evidence="1">
    <location>
        <begin position="1"/>
        <end position="22"/>
    </location>
</feature>
<keyword evidence="3" id="KW-1185">Reference proteome</keyword>
<comment type="caution">
    <text evidence="2">The sequence shown here is derived from an EMBL/GenBank/DDBJ whole genome shotgun (WGS) entry which is preliminary data.</text>
</comment>
<evidence type="ECO:0000313" key="2">
    <source>
        <dbReference type="EMBL" id="KAJ8869736.1"/>
    </source>
</evidence>
<feature type="compositionally biased region" description="Basic and acidic residues" evidence="1">
    <location>
        <begin position="1"/>
        <end position="16"/>
    </location>
</feature>
<name>A0ABQ9GBF9_9NEOP</name>
<sequence>MESHEGIQGLVKREGNQGHIAPKSNTARAFAALRLDNDSTQTCFSFLRSRSLFGRQLLCLRTGALCTWRASLGRGPPYTPGSLGNSQMCCGWSFPPPPPSFIHSPLRHFILSLGRGDPSSNPSLEVPSRERPTHFAHNSWCNGAFNIHGMELDCTGELRQLDFPLSKIGMMVKWRRGRPVKWNDAKSRMTGMSSDHGIQTWVRLRNWNPAPLPNSTLTKSVKSFCSLPIRLGEKMSAGEKNLIVPVQRGRVSQCCTDVVSSTTCPSLVATPSHHHWIESLPTSCVSLPLSYAFCFNSQLADPQSSWEGRVSQTTAAVAPSSVCLASRVGEKRECGCLNSQNENTREREGMLSPGFRLIYGAAVVEQLACSPPTKAIRVQSPAGSLFACGTRTGRFRWSAGSPVPPPPALSFRFCCMPTSITLIGSQELDATHPDHFDQRFYLGNFTFIPQKPIWKDAAELSYSMNARVDRTYLLLRYRVDLISMMLRFQFLWPSLGECRIRSFPPHEPHTYYRVPPTTRAFNPSRKASGSAGWEGTGSFNALFSETNSILKYIGSKIDTENFCAIGVQNWNGDRDEVHFEPPGLAVPKLDPRSAAIVDKLHSVGKPISCGNRPVLTARKVHSKITLSRCRHLVRDLPTRLVNLGGRTEIDDASLTAVHCLLESIGRSRAAQRLAEAFCWTKEQEPRVFGADARVDVVHVCPKAADASIQGDDK</sequence>
<organism evidence="2 3">
    <name type="scientific">Dryococelus australis</name>
    <dbReference type="NCBI Taxonomy" id="614101"/>
    <lineage>
        <taxon>Eukaryota</taxon>
        <taxon>Metazoa</taxon>
        <taxon>Ecdysozoa</taxon>
        <taxon>Arthropoda</taxon>
        <taxon>Hexapoda</taxon>
        <taxon>Insecta</taxon>
        <taxon>Pterygota</taxon>
        <taxon>Neoptera</taxon>
        <taxon>Polyneoptera</taxon>
        <taxon>Phasmatodea</taxon>
        <taxon>Verophasmatodea</taxon>
        <taxon>Anareolatae</taxon>
        <taxon>Phasmatidae</taxon>
        <taxon>Eurycanthinae</taxon>
        <taxon>Dryococelus</taxon>
    </lineage>
</organism>
<evidence type="ECO:0000256" key="1">
    <source>
        <dbReference type="SAM" id="MobiDB-lite"/>
    </source>
</evidence>
<dbReference type="EMBL" id="JARBHB010000013">
    <property type="protein sequence ID" value="KAJ8869736.1"/>
    <property type="molecule type" value="Genomic_DNA"/>
</dbReference>
<accession>A0ABQ9GBF9</accession>
<reference evidence="2 3" key="1">
    <citation type="submission" date="2023-02" db="EMBL/GenBank/DDBJ databases">
        <title>LHISI_Scaffold_Assembly.</title>
        <authorList>
            <person name="Stuart O.P."/>
            <person name="Cleave R."/>
            <person name="Magrath M.J.L."/>
            <person name="Mikheyev A.S."/>
        </authorList>
    </citation>
    <scope>NUCLEOTIDE SEQUENCE [LARGE SCALE GENOMIC DNA]</scope>
    <source>
        <strain evidence="2">Daus_M_001</strain>
        <tissue evidence="2">Leg muscle</tissue>
    </source>
</reference>
<protein>
    <submittedName>
        <fullName evidence="2">Uncharacterized protein</fullName>
    </submittedName>
</protein>
<gene>
    <name evidence="2" type="ORF">PR048_028744</name>
</gene>
<evidence type="ECO:0000313" key="3">
    <source>
        <dbReference type="Proteomes" id="UP001159363"/>
    </source>
</evidence>
<dbReference type="Proteomes" id="UP001159363">
    <property type="component" value="Chromosome 12"/>
</dbReference>